<dbReference type="PANTHER" id="PTHR35936">
    <property type="entry name" value="MEMBRANE-BOUND LYTIC MUREIN TRANSGLYCOSYLASE F"/>
    <property type="match status" value="1"/>
</dbReference>
<protein>
    <recommendedName>
        <fullName evidence="4">Histidine kinase domain-containing protein</fullName>
    </recommendedName>
</protein>
<gene>
    <name evidence="5" type="ORF">GCM10011369_33730</name>
</gene>
<dbReference type="CDD" id="cd01007">
    <property type="entry name" value="PBP2_BvgS_HisK_like"/>
    <property type="match status" value="3"/>
</dbReference>
<dbReference type="InterPro" id="IPR011712">
    <property type="entry name" value="Sig_transdc_His_kin_sub3_dim/P"/>
</dbReference>
<dbReference type="Pfam" id="PF00497">
    <property type="entry name" value="SBP_bac_3"/>
    <property type="match status" value="3"/>
</dbReference>
<dbReference type="InterPro" id="IPR001638">
    <property type="entry name" value="Solute-binding_3/MltF_N"/>
</dbReference>
<organism evidence="5 6">
    <name type="scientific">Neiella marina</name>
    <dbReference type="NCBI Taxonomy" id="508461"/>
    <lineage>
        <taxon>Bacteria</taxon>
        <taxon>Pseudomonadati</taxon>
        <taxon>Pseudomonadota</taxon>
        <taxon>Gammaproteobacteria</taxon>
        <taxon>Alteromonadales</taxon>
        <taxon>Echinimonadaceae</taxon>
        <taxon>Neiella</taxon>
    </lineage>
</organism>
<dbReference type="SUPFAM" id="SSF55785">
    <property type="entry name" value="PYP-like sensor domain (PAS domain)"/>
    <property type="match status" value="1"/>
</dbReference>
<dbReference type="EMBL" id="BMDX01000026">
    <property type="protein sequence ID" value="GGA88840.1"/>
    <property type="molecule type" value="Genomic_DNA"/>
</dbReference>
<dbReference type="GO" id="GO:0046983">
    <property type="term" value="F:protein dimerization activity"/>
    <property type="evidence" value="ECO:0007669"/>
    <property type="project" value="InterPro"/>
</dbReference>
<dbReference type="GO" id="GO:0016020">
    <property type="term" value="C:membrane"/>
    <property type="evidence" value="ECO:0007669"/>
    <property type="project" value="InterPro"/>
</dbReference>
<dbReference type="Gene3D" id="3.40.190.10">
    <property type="entry name" value="Periplasmic binding protein-like II"/>
    <property type="match status" value="6"/>
</dbReference>
<dbReference type="Proteomes" id="UP000619743">
    <property type="component" value="Unassembled WGS sequence"/>
</dbReference>
<dbReference type="Pfam" id="PF02518">
    <property type="entry name" value="HATPase_c"/>
    <property type="match status" value="1"/>
</dbReference>
<dbReference type="InterPro" id="IPR005467">
    <property type="entry name" value="His_kinase_dom"/>
</dbReference>
<feature type="transmembrane region" description="Helical" evidence="3">
    <location>
        <begin position="762"/>
        <end position="782"/>
    </location>
</feature>
<dbReference type="GO" id="GO:0000155">
    <property type="term" value="F:phosphorelay sensor kinase activity"/>
    <property type="evidence" value="ECO:0007669"/>
    <property type="project" value="InterPro"/>
</dbReference>
<evidence type="ECO:0000256" key="3">
    <source>
        <dbReference type="SAM" id="Phobius"/>
    </source>
</evidence>
<dbReference type="AlphaFoldDB" id="A0A8J2XRF1"/>
<dbReference type="Pfam" id="PF07730">
    <property type="entry name" value="HisKA_3"/>
    <property type="match status" value="1"/>
</dbReference>
<keyword evidence="3" id="KW-1133">Transmembrane helix</keyword>
<dbReference type="SUPFAM" id="SSF53850">
    <property type="entry name" value="Periplasmic binding protein-like II"/>
    <property type="match status" value="3"/>
</dbReference>
<accession>A0A8J2XRF1</accession>
<evidence type="ECO:0000259" key="4">
    <source>
        <dbReference type="PROSITE" id="PS50109"/>
    </source>
</evidence>
<evidence type="ECO:0000256" key="2">
    <source>
        <dbReference type="ARBA" id="ARBA00022729"/>
    </source>
</evidence>
<dbReference type="SMART" id="SM00387">
    <property type="entry name" value="HATPase_c"/>
    <property type="match status" value="1"/>
</dbReference>
<dbReference type="CDD" id="cd16917">
    <property type="entry name" value="HATPase_UhpB-NarQ-NarX-like"/>
    <property type="match status" value="1"/>
</dbReference>
<dbReference type="PANTHER" id="PTHR35936:SF19">
    <property type="entry name" value="AMINO-ACID-BINDING PROTEIN YXEM-RELATED"/>
    <property type="match status" value="1"/>
</dbReference>
<evidence type="ECO:0000256" key="1">
    <source>
        <dbReference type="ARBA" id="ARBA00010333"/>
    </source>
</evidence>
<dbReference type="RefSeq" id="WP_087507479.1">
    <property type="nucleotide sequence ID" value="NZ_BMDX01000026.1"/>
</dbReference>
<dbReference type="Gene3D" id="3.30.565.10">
    <property type="entry name" value="Histidine kinase-like ATPase, C-terminal domain"/>
    <property type="match status" value="1"/>
</dbReference>
<dbReference type="OrthoDB" id="9797605at2"/>
<dbReference type="SMART" id="SM00062">
    <property type="entry name" value="PBPb"/>
    <property type="match status" value="3"/>
</dbReference>
<comment type="similarity">
    <text evidence="1">Belongs to the bacterial solute-binding protein 3 family.</text>
</comment>
<keyword evidence="3" id="KW-0472">Membrane</keyword>
<reference evidence="6" key="1">
    <citation type="journal article" date="2019" name="Int. J. Syst. Evol. Microbiol.">
        <title>The Global Catalogue of Microorganisms (GCM) 10K type strain sequencing project: providing services to taxonomists for standard genome sequencing and annotation.</title>
        <authorList>
            <consortium name="The Broad Institute Genomics Platform"/>
            <consortium name="The Broad Institute Genome Sequencing Center for Infectious Disease"/>
            <person name="Wu L."/>
            <person name="Ma J."/>
        </authorList>
    </citation>
    <scope>NUCLEOTIDE SEQUENCE [LARGE SCALE GENOMIC DNA]</scope>
    <source>
        <strain evidence="6">CGMCC 1.10130</strain>
    </source>
</reference>
<dbReference type="Gene3D" id="1.20.5.1930">
    <property type="match status" value="1"/>
</dbReference>
<dbReference type="PROSITE" id="PS50109">
    <property type="entry name" value="HIS_KIN"/>
    <property type="match status" value="1"/>
</dbReference>
<proteinExistence type="inferred from homology"/>
<sequence length="1135" mass="126371">MKPILNTPSGWQALLVGLLLLFSFRAWANPVLTPEEQQWLLEHPVVTVGNISSAPPFSYSENGQAKGFLPELVELIAEQAGFKVAWQTELTFEQLLSAGQAGQVDLLAGGVKTDLRSQHFYFSAPVIDRSLAAFTNLAPSHNLIDLTTNVAAMPAGSFLIDKLQQDYPALTVIPTQGVAQAFELVSQGKADFTIADEPTAAFIGRSLAIDNIRVAQTKQELSLYGRPIHLMAPKAHPQLKRIVDKAMNSLEPAKLKALRQKWLSVDDPLSLTVEERQWLNQAPVIRVQASAEYMPFDFLDDGRPSGYSQDLLALLAQKLGLKLEYVKGLEWHDYLAKMQNREIDLMASVYYSAERQAYLTYTDSYLQGGAHMLYGRSGSDRVQRIEDLKNKVVTVEAGSLPHTFLANNYPEIELRSVTSIRQGLESVLRQDSNYFLCDVIVCNAYIYHYFMSNLEVSGSLNIGALEGGLGLHFAVRSDWPILAAILQKAQDAITPQEEATLRESWIRQIGGPQAYLTDLTASEKQWLANNNRLIFSAAAKARPYSYLNRDNEFAGVSSDIVERLEDTLGIEAFYKPATSWAEALALLETGQIDFIPWIYITEPRTQHFLFSEPYFTDNLVLFTRSDFHYVSGLEDMTHRSLAVVRKSAIADKISADYPLIKLVSYHSIDDALQAVSSGQADGLVHSNAIMDQVLRLSDIDNIEFAATTPYRSEQAFAVHPSKPELVPLINKVIAAISEQERALLLDKWTHVRVVEKTDWRAVLLWLGIIILLAAAAVGAITIRNRRIAFQAVQKSEALLANAQRMAGMASWQWLATDDSMIWTAEGDQIINLPHNRQMTRRGYLKLIHPDDQLAVKQRWAQSIDQGVYQSEHRLIIDDKVKWIREIAELSTDAEGNLATAAGTTQDIHGQKMNELQLAEHAGVLQKLAAKLINVQEEERRRVAQELHDDFGQRLAAISIDAGSLELEPSISSARERVTLLKSKLIQVAADAHDLSRRLHPAMIDDLGLADALTTEIDSFTRRESIDVAFHVTKQLPELSAEVRLSLFRIVQEALDNVRKHSEASMVQVTIELENNGLLLQVIDDGMGFDVDQAMTSPGLGLQSMIERAKLIDAVLNVSSELNQGSTIELEVPCDT</sequence>
<evidence type="ECO:0000313" key="6">
    <source>
        <dbReference type="Proteomes" id="UP000619743"/>
    </source>
</evidence>
<comment type="caution">
    <text evidence="5">The sequence shown here is derived from an EMBL/GenBank/DDBJ whole genome shotgun (WGS) entry which is preliminary data.</text>
</comment>
<dbReference type="Gene3D" id="3.30.450.20">
    <property type="entry name" value="PAS domain"/>
    <property type="match status" value="1"/>
</dbReference>
<feature type="domain" description="Histidine kinase" evidence="4">
    <location>
        <begin position="945"/>
        <end position="1135"/>
    </location>
</feature>
<dbReference type="InterPro" id="IPR035965">
    <property type="entry name" value="PAS-like_dom_sf"/>
</dbReference>
<evidence type="ECO:0000313" key="5">
    <source>
        <dbReference type="EMBL" id="GGA88840.1"/>
    </source>
</evidence>
<keyword evidence="2" id="KW-0732">Signal</keyword>
<dbReference type="InterPro" id="IPR003594">
    <property type="entry name" value="HATPase_dom"/>
</dbReference>
<keyword evidence="3" id="KW-0812">Transmembrane</keyword>
<dbReference type="SUPFAM" id="SSF55874">
    <property type="entry name" value="ATPase domain of HSP90 chaperone/DNA topoisomerase II/histidine kinase"/>
    <property type="match status" value="1"/>
</dbReference>
<name>A0A8J2XRF1_9GAMM</name>
<dbReference type="InterPro" id="IPR036890">
    <property type="entry name" value="HATPase_C_sf"/>
</dbReference>
<keyword evidence="6" id="KW-1185">Reference proteome</keyword>